<dbReference type="Proteomes" id="UP000217257">
    <property type="component" value="Chromosome"/>
</dbReference>
<organism evidence="3 4">
    <name type="scientific">Cystobacter fuscus</name>
    <dbReference type="NCBI Taxonomy" id="43"/>
    <lineage>
        <taxon>Bacteria</taxon>
        <taxon>Pseudomonadati</taxon>
        <taxon>Myxococcota</taxon>
        <taxon>Myxococcia</taxon>
        <taxon>Myxococcales</taxon>
        <taxon>Cystobacterineae</taxon>
        <taxon>Archangiaceae</taxon>
        <taxon>Cystobacter</taxon>
    </lineage>
</organism>
<dbReference type="AlphaFoldDB" id="A0A250J8N6"/>
<feature type="compositionally biased region" description="Polar residues" evidence="1">
    <location>
        <begin position="116"/>
        <end position="126"/>
    </location>
</feature>
<dbReference type="GO" id="GO:0005615">
    <property type="term" value="C:extracellular space"/>
    <property type="evidence" value="ECO:0007669"/>
    <property type="project" value="TreeGrafter"/>
</dbReference>
<dbReference type="InterPro" id="IPR002909">
    <property type="entry name" value="IPT_dom"/>
</dbReference>
<accession>A0A250J8N6</accession>
<dbReference type="RefSeq" id="WP_095987577.1">
    <property type="nucleotide sequence ID" value="NZ_CP022098.1"/>
</dbReference>
<dbReference type="GO" id="GO:0031012">
    <property type="term" value="C:extracellular matrix"/>
    <property type="evidence" value="ECO:0007669"/>
    <property type="project" value="TreeGrafter"/>
</dbReference>
<dbReference type="InterPro" id="IPR050149">
    <property type="entry name" value="Collagen_superfamily"/>
</dbReference>
<feature type="region of interest" description="Disordered" evidence="1">
    <location>
        <begin position="116"/>
        <end position="203"/>
    </location>
</feature>
<dbReference type="InterPro" id="IPR008160">
    <property type="entry name" value="Collagen"/>
</dbReference>
<dbReference type="PANTHER" id="PTHR24023">
    <property type="entry name" value="COLLAGEN ALPHA"/>
    <property type="match status" value="1"/>
</dbReference>
<gene>
    <name evidence="3" type="ORF">CYFUS_005010</name>
</gene>
<dbReference type="KEGG" id="cfus:CYFUS_005010"/>
<evidence type="ECO:0000259" key="2">
    <source>
        <dbReference type="Pfam" id="PF01833"/>
    </source>
</evidence>
<evidence type="ECO:0000313" key="4">
    <source>
        <dbReference type="Proteomes" id="UP000217257"/>
    </source>
</evidence>
<reference evidence="3 4" key="1">
    <citation type="submission" date="2017-06" db="EMBL/GenBank/DDBJ databases">
        <title>Sequencing and comparative analysis of myxobacterial genomes.</title>
        <authorList>
            <person name="Rupp O."/>
            <person name="Goesmann A."/>
            <person name="Sogaard-Andersen L."/>
        </authorList>
    </citation>
    <scope>NUCLEOTIDE SEQUENCE [LARGE SCALE GENOMIC DNA]</scope>
    <source>
        <strain evidence="3 4">DSM 52655</strain>
    </source>
</reference>
<protein>
    <recommendedName>
        <fullName evidence="2">IPT/TIG domain-containing protein</fullName>
    </recommendedName>
</protein>
<dbReference type="Pfam" id="PF01391">
    <property type="entry name" value="Collagen"/>
    <property type="match status" value="1"/>
</dbReference>
<evidence type="ECO:0000313" key="3">
    <source>
        <dbReference type="EMBL" id="ATB39566.1"/>
    </source>
</evidence>
<proteinExistence type="predicted"/>
<feature type="domain" description="IPT/TIG" evidence="2">
    <location>
        <begin position="61"/>
        <end position="122"/>
    </location>
</feature>
<dbReference type="GO" id="GO:0030020">
    <property type="term" value="F:extracellular matrix structural constituent conferring tensile strength"/>
    <property type="evidence" value="ECO:0007669"/>
    <property type="project" value="TreeGrafter"/>
</dbReference>
<dbReference type="Pfam" id="PF01833">
    <property type="entry name" value="TIG"/>
    <property type="match status" value="1"/>
</dbReference>
<sequence>MMKAFRSRTLGVHLRMSSMAIRLGVLTGLIAGLTISAQAQAQTTPSRMHITDLEVDYDLDQMTIHGRNFVTSTGLAPSVYLMDIGVQVKTYTPYTVVVALPPVLMRSGSYRLTMSTGSNVEQNDSFDVTLGAVGPKGEKGEKGDTGPQGVQGIPGPQGPKGDTGPQGVQGIPGPQGPKGDTGPQGLKGDTGAQGLQGIPGPGARVFSTPFSTLTSVVSSCTPTAVMDLACRSAVHRYCARNGYATGFGPFEHGAGNVAFACVK</sequence>
<dbReference type="PANTHER" id="PTHR24023:SF918">
    <property type="entry name" value="COLLAGEN ALPHA-1(IX) CHAIN"/>
    <property type="match status" value="1"/>
</dbReference>
<name>A0A250J8N6_9BACT</name>
<dbReference type="GO" id="GO:0030198">
    <property type="term" value="P:extracellular matrix organization"/>
    <property type="evidence" value="ECO:0007669"/>
    <property type="project" value="TreeGrafter"/>
</dbReference>
<evidence type="ECO:0000256" key="1">
    <source>
        <dbReference type="SAM" id="MobiDB-lite"/>
    </source>
</evidence>
<dbReference type="EMBL" id="CP022098">
    <property type="protein sequence ID" value="ATB39566.1"/>
    <property type="molecule type" value="Genomic_DNA"/>
</dbReference>